<accession>A0ABS7YRL2</accession>
<feature type="transmembrane region" description="Helical" evidence="1">
    <location>
        <begin position="5"/>
        <end position="22"/>
    </location>
</feature>
<evidence type="ECO:0000313" key="2">
    <source>
        <dbReference type="EMBL" id="MCA2017089.1"/>
    </source>
</evidence>
<dbReference type="Proteomes" id="UP001199044">
    <property type="component" value="Unassembled WGS sequence"/>
</dbReference>
<reference evidence="3" key="1">
    <citation type="submission" date="2023-07" db="EMBL/GenBank/DDBJ databases">
        <title>Molecular identification of indigenous halophilic bacteria isolated from red sea cost, biodegradation of synthetic dyes and assessment of degraded metabolite toxicity.</title>
        <authorList>
            <person name="Chaieb K."/>
            <person name="Altayb H.N."/>
        </authorList>
    </citation>
    <scope>NUCLEOTIDE SEQUENCE [LARGE SCALE GENOMIC DNA]</scope>
    <source>
        <strain evidence="3">K20</strain>
    </source>
</reference>
<name>A0ABS7YRL2_9VIBR</name>
<protein>
    <submittedName>
        <fullName evidence="2">Uncharacterized protein</fullName>
    </submittedName>
</protein>
<sequence>MSKKVVYIGLIVILVGVAIYHWNRSSQNDTRIVIPKSNSATKAVVNSDLVTKADVVLNDFDDTNHSANLEVNSDIAGVDTSHARQKSNSEEYKTNLHYALEHGWNDWLEAVSQQKIQVSSQAQMQRLLKLGIRFSGADFIQNITNYGFTIPNNAFTAVLSSDFSDEDNNLKLDALIQSGYEMSDVRWYYLFQASLAFGLDTVAQRSINRISDFSKLNIDRASLESLVDNGFAKDNENLKRYIDDLSSNNTN</sequence>
<keyword evidence="1" id="KW-0472">Membrane</keyword>
<gene>
    <name evidence="2" type="ORF">LDJ79_13265</name>
</gene>
<organism evidence="2 3">
    <name type="scientific">Vibrio tritonius</name>
    <dbReference type="NCBI Taxonomy" id="1435069"/>
    <lineage>
        <taxon>Bacteria</taxon>
        <taxon>Pseudomonadati</taxon>
        <taxon>Pseudomonadota</taxon>
        <taxon>Gammaproteobacteria</taxon>
        <taxon>Vibrionales</taxon>
        <taxon>Vibrionaceae</taxon>
        <taxon>Vibrio</taxon>
    </lineage>
</organism>
<dbReference type="EMBL" id="JAIWIU010000087">
    <property type="protein sequence ID" value="MCA2017089.1"/>
    <property type="molecule type" value="Genomic_DNA"/>
</dbReference>
<evidence type="ECO:0000256" key="1">
    <source>
        <dbReference type="SAM" id="Phobius"/>
    </source>
</evidence>
<keyword evidence="1" id="KW-0812">Transmembrane</keyword>
<dbReference type="RefSeq" id="WP_225250900.1">
    <property type="nucleotide sequence ID" value="NZ_JAIWIU010000087.1"/>
</dbReference>
<evidence type="ECO:0000313" key="3">
    <source>
        <dbReference type="Proteomes" id="UP001199044"/>
    </source>
</evidence>
<comment type="caution">
    <text evidence="2">The sequence shown here is derived from an EMBL/GenBank/DDBJ whole genome shotgun (WGS) entry which is preliminary data.</text>
</comment>
<keyword evidence="3" id="KW-1185">Reference proteome</keyword>
<keyword evidence="1" id="KW-1133">Transmembrane helix</keyword>
<proteinExistence type="predicted"/>